<evidence type="ECO:0000313" key="2">
    <source>
        <dbReference type="EMBL" id="ACV69102.1"/>
    </source>
</evidence>
<reference evidence="3" key="1">
    <citation type="submission" date="2009-09" db="EMBL/GenBank/DDBJ databases">
        <title>The complete chromosome of Desulfohalobium retbaense DSM 5692.</title>
        <authorList>
            <consortium name="US DOE Joint Genome Institute (JGI-PGF)"/>
            <person name="Lucas S."/>
            <person name="Copeland A."/>
            <person name="Lapidus A."/>
            <person name="Glavina del Rio T."/>
            <person name="Dalin E."/>
            <person name="Tice H."/>
            <person name="Bruce D."/>
            <person name="Goodwin L."/>
            <person name="Pitluck S."/>
            <person name="Kyrpides N."/>
            <person name="Mavromatis K."/>
            <person name="Ivanova N."/>
            <person name="Mikhailova N."/>
            <person name="Munk A.C."/>
            <person name="Brettin T."/>
            <person name="Detter J.C."/>
            <person name="Han C."/>
            <person name="Tapia R."/>
            <person name="Larimer F."/>
            <person name="Land M."/>
            <person name="Hauser L."/>
            <person name="Markowitz V."/>
            <person name="Cheng J.-F."/>
            <person name="Hugenholtz P."/>
            <person name="Woyke T."/>
            <person name="Wu D."/>
            <person name="Spring S."/>
            <person name="Klenk H.-P."/>
            <person name="Eisen J.A."/>
        </authorList>
    </citation>
    <scope>NUCLEOTIDE SEQUENCE [LARGE SCALE GENOMIC DNA]</scope>
    <source>
        <strain evidence="3">DSM 5692</strain>
    </source>
</reference>
<accession>C8X3V5</accession>
<organism evidence="2 3">
    <name type="scientific">Desulfohalobium retbaense (strain ATCC 49708 / DSM 5692 / JCM 16813 / HR100)</name>
    <dbReference type="NCBI Taxonomy" id="485915"/>
    <lineage>
        <taxon>Bacteria</taxon>
        <taxon>Pseudomonadati</taxon>
        <taxon>Thermodesulfobacteriota</taxon>
        <taxon>Desulfovibrionia</taxon>
        <taxon>Desulfovibrionales</taxon>
        <taxon>Desulfohalobiaceae</taxon>
        <taxon>Desulfohalobium</taxon>
    </lineage>
</organism>
<keyword evidence="3" id="KW-1185">Reference proteome</keyword>
<dbReference type="KEGG" id="drt:Dret_1818"/>
<dbReference type="OrthoDB" id="3596at2"/>
<dbReference type="EMBL" id="CP001734">
    <property type="protein sequence ID" value="ACV69102.1"/>
    <property type="molecule type" value="Genomic_DNA"/>
</dbReference>
<proteinExistence type="predicted"/>
<dbReference type="Gene3D" id="3.40.50.11590">
    <property type="match status" value="1"/>
</dbReference>
<sequence length="241" mass="26920">MHSVYAPLRERLYAICEAERLLGEHVHIQARVLSTEEAIGNPEGDDFPLQKGRERLMEASFGQGRGQAFTDRFGDFSGRLDQILEMELQNNYRRAVFVATMNAVLHHLGQVGGTIHCRDSAPTECAAKLAEHLHNEYGRPRITQIGYQPKMVERLQDHFEYRIVDLDPENIGQAKGKVVVEGPETSAEAREWADLLLVTGTTLVNDTITDFLNGKEVLFYGTTVAGAAALMDWPRFCACSS</sequence>
<dbReference type="Proteomes" id="UP000001052">
    <property type="component" value="Chromosome"/>
</dbReference>
<protein>
    <recommendedName>
        <fullName evidence="1">Putative heavy-metal chelation domain-containing protein</fullName>
    </recommendedName>
</protein>
<dbReference type="STRING" id="485915.Dret_1818"/>
<dbReference type="RefSeq" id="WP_015752245.1">
    <property type="nucleotide sequence ID" value="NC_013223.1"/>
</dbReference>
<reference evidence="2 3" key="2">
    <citation type="journal article" date="2010" name="Stand. Genomic Sci.">
        <title>Complete genome sequence of Desulfohalobium retbaense type strain (HR(100)).</title>
        <authorList>
            <person name="Spring S."/>
            <person name="Nolan M."/>
            <person name="Lapidus A."/>
            <person name="Glavina Del Rio T."/>
            <person name="Copeland A."/>
            <person name="Tice H."/>
            <person name="Cheng J.F."/>
            <person name="Lucas S."/>
            <person name="Land M."/>
            <person name="Chen F."/>
            <person name="Bruce D."/>
            <person name="Goodwin L."/>
            <person name="Pitluck S."/>
            <person name="Ivanova N."/>
            <person name="Mavromatis K."/>
            <person name="Mikhailova N."/>
            <person name="Pati A."/>
            <person name="Chen A."/>
            <person name="Palaniappan K."/>
            <person name="Hauser L."/>
            <person name="Chang Y.J."/>
            <person name="Jeffries C.D."/>
            <person name="Munk C."/>
            <person name="Kiss H."/>
            <person name="Chain P."/>
            <person name="Han C."/>
            <person name="Brettin T."/>
            <person name="Detter J.C."/>
            <person name="Schuler E."/>
            <person name="Goker M."/>
            <person name="Rohde M."/>
            <person name="Bristow J."/>
            <person name="Eisen J.A."/>
            <person name="Markowitz V."/>
            <person name="Hugenholtz P."/>
            <person name="Kyrpides N.C."/>
            <person name="Klenk H.P."/>
        </authorList>
    </citation>
    <scope>NUCLEOTIDE SEQUENCE [LARGE SCALE GENOMIC DNA]</scope>
    <source>
        <strain evidence="2 3">DSM 5692</strain>
    </source>
</reference>
<dbReference type="HOGENOM" id="CLU_1136483_0_0_7"/>
<dbReference type="SUPFAM" id="SSF159713">
    <property type="entry name" value="Dhaf3308-like"/>
    <property type="match status" value="1"/>
</dbReference>
<dbReference type="AlphaFoldDB" id="C8X3V5"/>
<feature type="domain" description="Putative heavy-metal chelation" evidence="1">
    <location>
        <begin position="138"/>
        <end position="212"/>
    </location>
</feature>
<dbReference type="Pfam" id="PF04016">
    <property type="entry name" value="DUF364"/>
    <property type="match status" value="1"/>
</dbReference>
<evidence type="ECO:0000259" key="1">
    <source>
        <dbReference type="Pfam" id="PF04016"/>
    </source>
</evidence>
<dbReference type="InterPro" id="IPR007161">
    <property type="entry name" value="DUF364"/>
</dbReference>
<name>C8X3V5_DESRD</name>
<evidence type="ECO:0000313" key="3">
    <source>
        <dbReference type="Proteomes" id="UP000001052"/>
    </source>
</evidence>
<gene>
    <name evidence="2" type="ordered locus">Dret_1818</name>
</gene>
<dbReference type="eggNOG" id="COG2014">
    <property type="taxonomic scope" value="Bacteria"/>
</dbReference>